<evidence type="ECO:0000256" key="1">
    <source>
        <dbReference type="ARBA" id="ARBA00000971"/>
    </source>
</evidence>
<feature type="domain" description="WW" evidence="6">
    <location>
        <begin position="4"/>
        <end position="38"/>
    </location>
</feature>
<dbReference type="AlphaFoldDB" id="A0AAV5QS01"/>
<dbReference type="Pfam" id="PF00397">
    <property type="entry name" value="WW"/>
    <property type="match status" value="1"/>
</dbReference>
<proteinExistence type="predicted"/>
<dbReference type="GO" id="GO:0060261">
    <property type="term" value="P:positive regulation of transcription initiation by RNA polymerase II"/>
    <property type="evidence" value="ECO:0007669"/>
    <property type="project" value="UniProtKB-ARBA"/>
</dbReference>
<evidence type="ECO:0000256" key="3">
    <source>
        <dbReference type="ARBA" id="ARBA00023235"/>
    </source>
</evidence>
<dbReference type="InterPro" id="IPR000297">
    <property type="entry name" value="PPIase_PpiC"/>
</dbReference>
<dbReference type="GeneID" id="90075573"/>
<dbReference type="Gene3D" id="3.10.50.40">
    <property type="match status" value="1"/>
</dbReference>
<dbReference type="EC" id="5.2.1.8" evidence="5"/>
<gene>
    <name evidence="8" type="ORF">DASC09_049230</name>
</gene>
<reference evidence="8 9" key="1">
    <citation type="journal article" date="2023" name="Elife">
        <title>Identification of key yeast species and microbe-microbe interactions impacting larval growth of Drosophila in the wild.</title>
        <authorList>
            <person name="Mure A."/>
            <person name="Sugiura Y."/>
            <person name="Maeda R."/>
            <person name="Honda K."/>
            <person name="Sakurai N."/>
            <person name="Takahashi Y."/>
            <person name="Watada M."/>
            <person name="Katoh T."/>
            <person name="Gotoh A."/>
            <person name="Gotoh Y."/>
            <person name="Taniguchi I."/>
            <person name="Nakamura K."/>
            <person name="Hayashi T."/>
            <person name="Katayama T."/>
            <person name="Uemura T."/>
            <person name="Hattori Y."/>
        </authorList>
    </citation>
    <scope>NUCLEOTIDE SEQUENCE [LARGE SCALE GENOMIC DNA]</scope>
    <source>
        <strain evidence="8 9">SC-9</strain>
    </source>
</reference>
<dbReference type="PANTHER" id="PTHR10657">
    <property type="entry name" value="PEPTIDYL-PROLYL CIS-TRANS ISOMERASE"/>
    <property type="match status" value="1"/>
</dbReference>
<keyword evidence="9" id="KW-1185">Reference proteome</keyword>
<dbReference type="SUPFAM" id="SSF54534">
    <property type="entry name" value="FKBP-like"/>
    <property type="match status" value="1"/>
</dbReference>
<feature type="domain" description="PpiC" evidence="7">
    <location>
        <begin position="55"/>
        <end position="166"/>
    </location>
</feature>
<accession>A0AAV5QS01</accession>
<evidence type="ECO:0000313" key="8">
    <source>
        <dbReference type="EMBL" id="GMM37598.1"/>
    </source>
</evidence>
<dbReference type="GO" id="GO:0005634">
    <property type="term" value="C:nucleus"/>
    <property type="evidence" value="ECO:0007669"/>
    <property type="project" value="TreeGrafter"/>
</dbReference>
<dbReference type="InterPro" id="IPR036020">
    <property type="entry name" value="WW_dom_sf"/>
</dbReference>
<comment type="caution">
    <text evidence="8">The sequence shown here is derived from an EMBL/GenBank/DDBJ whole genome shotgun (WGS) entry which is preliminary data.</text>
</comment>
<dbReference type="PROSITE" id="PS50198">
    <property type="entry name" value="PPIC_PPIASE_2"/>
    <property type="match status" value="1"/>
</dbReference>
<dbReference type="RefSeq" id="XP_064854594.1">
    <property type="nucleotide sequence ID" value="XM_064998522.1"/>
</dbReference>
<dbReference type="PROSITE" id="PS50020">
    <property type="entry name" value="WW_DOMAIN_2"/>
    <property type="match status" value="1"/>
</dbReference>
<dbReference type="EMBL" id="BTFZ01000012">
    <property type="protein sequence ID" value="GMM37598.1"/>
    <property type="molecule type" value="Genomic_DNA"/>
</dbReference>
<dbReference type="InterPro" id="IPR051370">
    <property type="entry name" value="PPIase_Pin1"/>
</dbReference>
<evidence type="ECO:0000256" key="5">
    <source>
        <dbReference type="RuleBase" id="RU363014"/>
    </source>
</evidence>
<evidence type="ECO:0000313" key="9">
    <source>
        <dbReference type="Proteomes" id="UP001360560"/>
    </source>
</evidence>
<protein>
    <recommendedName>
        <fullName evidence="5">Peptidyl-prolyl cis-trans isomerase</fullName>
        <ecNumber evidence="5">5.2.1.8</ecNumber>
    </recommendedName>
</protein>
<dbReference type="SMART" id="SM00456">
    <property type="entry name" value="WW"/>
    <property type="match status" value="1"/>
</dbReference>
<dbReference type="InterPro" id="IPR046357">
    <property type="entry name" value="PPIase_dom_sf"/>
</dbReference>
<dbReference type="Proteomes" id="UP001360560">
    <property type="component" value="Unassembled WGS sequence"/>
</dbReference>
<dbReference type="GO" id="GO:0003755">
    <property type="term" value="F:peptidyl-prolyl cis-trans isomerase activity"/>
    <property type="evidence" value="ECO:0007669"/>
    <property type="project" value="UniProtKB-UniRule"/>
</dbReference>
<name>A0AAV5QS01_9ASCO</name>
<dbReference type="Pfam" id="PF00639">
    <property type="entry name" value="Rotamase"/>
    <property type="match status" value="1"/>
</dbReference>
<evidence type="ECO:0000259" key="7">
    <source>
        <dbReference type="PROSITE" id="PS50198"/>
    </source>
</evidence>
<evidence type="ECO:0000256" key="2">
    <source>
        <dbReference type="ARBA" id="ARBA00023110"/>
    </source>
</evidence>
<dbReference type="FunFam" id="3.10.50.40:FF:000026">
    <property type="entry name" value="Peptidyl-prolyl cis-trans isomerase"/>
    <property type="match status" value="1"/>
</dbReference>
<dbReference type="CDD" id="cd00201">
    <property type="entry name" value="WW"/>
    <property type="match status" value="1"/>
</dbReference>
<keyword evidence="3 4" id="KW-0413">Isomerase</keyword>
<dbReference type="SUPFAM" id="SSF51045">
    <property type="entry name" value="WW domain"/>
    <property type="match status" value="1"/>
</dbReference>
<keyword evidence="2 4" id="KW-0697">Rotamase</keyword>
<dbReference type="GO" id="GO:0005829">
    <property type="term" value="C:cytosol"/>
    <property type="evidence" value="ECO:0007669"/>
    <property type="project" value="TreeGrafter"/>
</dbReference>
<comment type="catalytic activity">
    <reaction evidence="1 5">
        <text>[protein]-peptidylproline (omega=180) = [protein]-peptidylproline (omega=0)</text>
        <dbReference type="Rhea" id="RHEA:16237"/>
        <dbReference type="Rhea" id="RHEA-COMP:10747"/>
        <dbReference type="Rhea" id="RHEA-COMP:10748"/>
        <dbReference type="ChEBI" id="CHEBI:83833"/>
        <dbReference type="ChEBI" id="CHEBI:83834"/>
        <dbReference type="EC" id="5.2.1.8"/>
    </reaction>
</comment>
<dbReference type="Gene3D" id="2.20.70.10">
    <property type="match status" value="1"/>
</dbReference>
<dbReference type="PANTHER" id="PTHR10657:SF4">
    <property type="entry name" value="PEPTIDYL-PROLYL CIS-TRANS ISOMERASE-RELATED"/>
    <property type="match status" value="1"/>
</dbReference>
<sequence length="166" mass="18617">MVATGLPEGWEIRKSKTHNRHYYFNPSTKQSVWDPPEGTNTDQLKEYFSALKEEPTQVRAAHLLVKHNQSRNPSSWKNDNITISKQEAIDILKGYEQRIKSGEVTLTDLAQTESDCSSHKRGGDLGFFTKGQMQPPFEKAAFGLKVGEMSGIVETNSGVHLVQRLG</sequence>
<organism evidence="8 9">
    <name type="scientific">Saccharomycopsis crataegensis</name>
    <dbReference type="NCBI Taxonomy" id="43959"/>
    <lineage>
        <taxon>Eukaryota</taxon>
        <taxon>Fungi</taxon>
        <taxon>Dikarya</taxon>
        <taxon>Ascomycota</taxon>
        <taxon>Saccharomycotina</taxon>
        <taxon>Saccharomycetes</taxon>
        <taxon>Saccharomycopsidaceae</taxon>
        <taxon>Saccharomycopsis</taxon>
    </lineage>
</organism>
<evidence type="ECO:0000259" key="6">
    <source>
        <dbReference type="PROSITE" id="PS50020"/>
    </source>
</evidence>
<dbReference type="InterPro" id="IPR001202">
    <property type="entry name" value="WW_dom"/>
</dbReference>
<evidence type="ECO:0000256" key="4">
    <source>
        <dbReference type="PROSITE-ProRule" id="PRU00278"/>
    </source>
</evidence>